<dbReference type="GeneID" id="16574255"/>
<dbReference type="HOGENOM" id="CLU_121773_0_0_2"/>
<dbReference type="PATRIC" id="fig|1365176.7.peg.1591"/>
<dbReference type="PANTHER" id="PTHR34237:SF1">
    <property type="entry name" value="PAREP8"/>
    <property type="match status" value="1"/>
</dbReference>
<evidence type="ECO:0008006" key="3">
    <source>
        <dbReference type="Google" id="ProtNLM"/>
    </source>
</evidence>
<proteinExistence type="predicted"/>
<dbReference type="InterPro" id="IPR010268">
    <property type="entry name" value="PaREP1"/>
</dbReference>
<keyword evidence="2" id="KW-1185">Reference proteome</keyword>
<gene>
    <name evidence="1" type="ORF">N186_08055</name>
</gene>
<dbReference type="KEGG" id="thb:N186_08055"/>
<dbReference type="eggNOG" id="arCOG03722">
    <property type="taxonomic scope" value="Archaea"/>
</dbReference>
<dbReference type="PANTHER" id="PTHR34237">
    <property type="entry name" value="PAREP8-RELATED"/>
    <property type="match status" value="1"/>
</dbReference>
<dbReference type="Gene3D" id="1.20.120.330">
    <property type="entry name" value="Nucleotidyltransferases domain 2"/>
    <property type="match status" value="1"/>
</dbReference>
<dbReference type="AlphaFoldDB" id="S5ZX96"/>
<name>S5ZX96_9CREN</name>
<dbReference type="Proteomes" id="UP000015543">
    <property type="component" value="Chromosome"/>
</dbReference>
<evidence type="ECO:0000313" key="1">
    <source>
        <dbReference type="EMBL" id="AGT35949.1"/>
    </source>
</evidence>
<dbReference type="Pfam" id="PF05942">
    <property type="entry name" value="PaREP1"/>
    <property type="match status" value="1"/>
</dbReference>
<accession>S5ZX96</accession>
<organism evidence="1 2">
    <name type="scientific">Thermofilum adornatum</name>
    <dbReference type="NCBI Taxonomy" id="1365176"/>
    <lineage>
        <taxon>Archaea</taxon>
        <taxon>Thermoproteota</taxon>
        <taxon>Thermoprotei</taxon>
        <taxon>Thermofilales</taxon>
        <taxon>Thermofilaceae</taxon>
        <taxon>Thermofilum</taxon>
    </lineage>
</organism>
<dbReference type="EMBL" id="CP006646">
    <property type="protein sequence ID" value="AGT35949.1"/>
    <property type="molecule type" value="Genomic_DNA"/>
</dbReference>
<dbReference type="RefSeq" id="WP_020963256.1">
    <property type="nucleotide sequence ID" value="NC_022093.1"/>
</dbReference>
<protein>
    <recommendedName>
        <fullName evidence="3">PaREP1/PaREP8 domain-contain protein</fullName>
    </recommendedName>
</protein>
<reference evidence="1 2" key="1">
    <citation type="journal article" date="2013" name="Genome Announc.">
        <title>Complete Genomic Sequence of 'Thermofilum adornatus' Strain 1910bT, a Hyperthermophilic Anaerobic Organotrophic Crenarchaeon.</title>
        <authorList>
            <person name="Dominova I.N."/>
            <person name="Kublanov I.V."/>
            <person name="Podosokorskaya O.A."/>
            <person name="Derbikova K.S."/>
            <person name="Patrushev M.V."/>
            <person name="Toshchakov S.V."/>
        </authorList>
    </citation>
    <scope>NUCLEOTIDE SEQUENCE [LARGE SCALE GENOMIC DNA]</scope>
    <source>
        <strain evidence="2">1910b</strain>
    </source>
</reference>
<evidence type="ECO:0000313" key="2">
    <source>
        <dbReference type="Proteomes" id="UP000015543"/>
    </source>
</evidence>
<dbReference type="OrthoDB" id="30877at2157"/>
<sequence length="173" mass="20740">MVWKLVEEKPLDEADEANLRELAWATGWSVDDVVDDLRNGWGDPLGRVDRYREMFERYYREALELVDRDARQAAEKLWGAVTALVKLHASLKRVFFAWWDHGKLYNYVTHNVEEEHRELFYHLLMTGRELHRYFYEGDLDRDTFINFWNKAVKLLEEAKEVVYRLSAKAVQKE</sequence>